<proteinExistence type="predicted"/>
<keyword evidence="3" id="KW-1185">Reference proteome</keyword>
<name>A0A3N7HTZ0_9BURK</name>
<evidence type="ECO:0000313" key="3">
    <source>
        <dbReference type="Proteomes" id="UP000267464"/>
    </source>
</evidence>
<feature type="compositionally biased region" description="Polar residues" evidence="1">
    <location>
        <begin position="76"/>
        <end position="87"/>
    </location>
</feature>
<feature type="compositionally biased region" description="Polar residues" evidence="1">
    <location>
        <begin position="22"/>
        <end position="43"/>
    </location>
</feature>
<dbReference type="Proteomes" id="UP000267464">
    <property type="component" value="Unassembled WGS sequence"/>
</dbReference>
<dbReference type="AlphaFoldDB" id="A0A3N7HTZ0"/>
<protein>
    <submittedName>
        <fullName evidence="2">Uncharacterized protein</fullName>
    </submittedName>
</protein>
<feature type="region of interest" description="Disordered" evidence="1">
    <location>
        <begin position="1"/>
        <end position="98"/>
    </location>
</feature>
<dbReference type="EMBL" id="QUSW01000002">
    <property type="protein sequence ID" value="RQP25263.1"/>
    <property type="molecule type" value="Genomic_DNA"/>
</dbReference>
<comment type="caution">
    <text evidence="2">The sequence shown here is derived from an EMBL/GenBank/DDBJ whole genome shotgun (WGS) entry which is preliminary data.</text>
</comment>
<feature type="compositionally biased region" description="Low complexity" evidence="1">
    <location>
        <begin position="7"/>
        <end position="21"/>
    </location>
</feature>
<gene>
    <name evidence="2" type="ORF">DZC73_10550</name>
</gene>
<reference evidence="2 3" key="1">
    <citation type="submission" date="2018-08" db="EMBL/GenBank/DDBJ databases">
        <authorList>
            <person name="Khan S.A."/>
            <person name="Jeon C.O."/>
            <person name="Chun B.H."/>
            <person name="Jeong S.E."/>
        </authorList>
    </citation>
    <scope>NUCLEOTIDE SEQUENCE [LARGE SCALE GENOMIC DNA]</scope>
    <source>
        <strain evidence="2 3">S-16</strain>
    </source>
</reference>
<organism evidence="2 3">
    <name type="scientific">Piscinibacter terrae</name>
    <dbReference type="NCBI Taxonomy" id="2496871"/>
    <lineage>
        <taxon>Bacteria</taxon>
        <taxon>Pseudomonadati</taxon>
        <taxon>Pseudomonadota</taxon>
        <taxon>Betaproteobacteria</taxon>
        <taxon>Burkholderiales</taxon>
        <taxon>Sphaerotilaceae</taxon>
        <taxon>Piscinibacter</taxon>
    </lineage>
</organism>
<accession>A0A3N7HTZ0</accession>
<reference evidence="2 3" key="2">
    <citation type="submission" date="2018-12" db="EMBL/GenBank/DDBJ databases">
        <title>Rhizobacter gummiphilus sp. nov., a rubber-degrading bacterium isolated from the soil of a botanical garden in Japan.</title>
        <authorList>
            <person name="Shunsuke S.S."/>
        </authorList>
    </citation>
    <scope>NUCLEOTIDE SEQUENCE [LARGE SCALE GENOMIC DNA]</scope>
    <source>
        <strain evidence="2 3">S-16</strain>
    </source>
</reference>
<evidence type="ECO:0000256" key="1">
    <source>
        <dbReference type="SAM" id="MobiDB-lite"/>
    </source>
</evidence>
<sequence>MSFAQTSSDSNASGSLGNSSSTYPQDVNATSPGMDGTNTSGTGSAKAANELRGSRSCSGLSDRQTERACREGFPTQHANQPFVSSQSDGGGLTDDQAD</sequence>
<evidence type="ECO:0000313" key="2">
    <source>
        <dbReference type="EMBL" id="RQP25263.1"/>
    </source>
</evidence>